<evidence type="ECO:0000313" key="2">
    <source>
        <dbReference type="EnsemblMetazoa" id="ENSAATROPP012910"/>
    </source>
</evidence>
<feature type="region of interest" description="Disordered" evidence="1">
    <location>
        <begin position="432"/>
        <end position="502"/>
    </location>
</feature>
<feature type="region of interest" description="Disordered" evidence="1">
    <location>
        <begin position="580"/>
        <end position="602"/>
    </location>
</feature>
<feature type="compositionally biased region" description="Pro residues" evidence="1">
    <location>
        <begin position="487"/>
        <end position="500"/>
    </location>
</feature>
<dbReference type="InterPro" id="IPR011011">
    <property type="entry name" value="Znf_FYVE_PHD"/>
</dbReference>
<feature type="region of interest" description="Disordered" evidence="1">
    <location>
        <begin position="151"/>
        <end position="311"/>
    </location>
</feature>
<sequence length="698" mass="78246">MWQLIKQFPLPNELRDGIIYCQRALRDFILQHQNLASKINILPKHQRAKVKKMMLELEREIIEIGQEQEALVRTLSQRLKVFRAYVQQKTNINISEDVANGYVSRVLQVHNESVGQILPFNCTKRLTAFELSQKYCLENITKLEKFIDDDNANFAPWNPTPHDEQRSDGKIKKSESKTYLRVPSVSKHCSSSSSSPSPVTPVTSRSLLKPKQERLQQEQHSLDTSEGPDKEEDVPAARERRAFASVIESEDSRRRSSTGGEAKVASVDNESYNEEDASAGGTVKKEADAKQSTAQPQMYPRPGGIWMPGLRGRPPKGVKYIPASKLANIQANERALQQRKLRQMLGVRQRGRPPKIRVQVPDITPSPPTEPDPEPEHDSSEEQSTPVAFGRPSAAVRRGRSNLQLALNRLKRPPPGAEDAETFIQTTALEIAKKSKPSTGRSKLVKHGSSGSSGSSPSSRSSTPTLASVRLAASDDSSDRRCDAPLDSPPSGEPEAPPPNDIWELGMKALLNYFGLCTPEEAKAHRERRQERKRRSCYSTERKDFHYGRLDYYEQQQLQAASRTSKRPHQRPILYSPPVAVAKKRKHQQQQQQSQIRASGNVGLTGSITARQRFPMRCMSLDSRDIFAAMSSRRCFVCNKTGSTLELSACTNCCNIYHISCHRSEAEDDTQLFRHRDNLCPVCLTAEDDGDKQGGSSF</sequence>
<feature type="region of interest" description="Disordered" evidence="1">
    <location>
        <begin position="344"/>
        <end position="399"/>
    </location>
</feature>
<keyword evidence="3" id="KW-1185">Reference proteome</keyword>
<reference evidence="2" key="1">
    <citation type="submission" date="2024-04" db="UniProtKB">
        <authorList>
            <consortium name="EnsemblMetazoa"/>
        </authorList>
    </citation>
    <scope>IDENTIFICATION</scope>
    <source>
        <strain evidence="2">EBRO</strain>
    </source>
</reference>
<dbReference type="Gene3D" id="3.30.40.10">
    <property type="entry name" value="Zinc/RING finger domain, C3HC4 (zinc finger)"/>
    <property type="match status" value="1"/>
</dbReference>
<dbReference type="Proteomes" id="UP000075880">
    <property type="component" value="Unassembled WGS sequence"/>
</dbReference>
<evidence type="ECO:0008006" key="4">
    <source>
        <dbReference type="Google" id="ProtNLM"/>
    </source>
</evidence>
<feature type="compositionally biased region" description="Basic and acidic residues" evidence="1">
    <location>
        <begin position="161"/>
        <end position="178"/>
    </location>
</feature>
<protein>
    <recommendedName>
        <fullName evidence="4">PHD-type domain-containing protein</fullName>
    </recommendedName>
</protein>
<dbReference type="EnsemblMetazoa" id="ENSAATROPT014161">
    <property type="protein sequence ID" value="ENSAATROPP012910"/>
    <property type="gene ID" value="ENSAATROPG011479"/>
</dbReference>
<feature type="compositionally biased region" description="Low complexity" evidence="1">
    <location>
        <begin position="448"/>
        <end position="475"/>
    </location>
</feature>
<organism evidence="2 3">
    <name type="scientific">Anopheles atroparvus</name>
    <name type="common">European mosquito</name>
    <dbReference type="NCBI Taxonomy" id="41427"/>
    <lineage>
        <taxon>Eukaryota</taxon>
        <taxon>Metazoa</taxon>
        <taxon>Ecdysozoa</taxon>
        <taxon>Arthropoda</taxon>
        <taxon>Hexapoda</taxon>
        <taxon>Insecta</taxon>
        <taxon>Pterygota</taxon>
        <taxon>Neoptera</taxon>
        <taxon>Endopterygota</taxon>
        <taxon>Diptera</taxon>
        <taxon>Nematocera</taxon>
        <taxon>Culicoidea</taxon>
        <taxon>Culicidae</taxon>
        <taxon>Anophelinae</taxon>
        <taxon>Anopheles</taxon>
    </lineage>
</organism>
<feature type="compositionally biased region" description="Basic and acidic residues" evidence="1">
    <location>
        <begin position="210"/>
        <end position="223"/>
    </location>
</feature>
<feature type="compositionally biased region" description="Low complexity" evidence="1">
    <location>
        <begin position="182"/>
        <end position="206"/>
    </location>
</feature>
<dbReference type="InterPro" id="IPR013083">
    <property type="entry name" value="Znf_RING/FYVE/PHD"/>
</dbReference>
<dbReference type="SUPFAM" id="SSF57903">
    <property type="entry name" value="FYVE/PHD zinc finger"/>
    <property type="match status" value="1"/>
</dbReference>
<name>A0AAG5DPG7_ANOAO</name>
<dbReference type="AlphaFoldDB" id="A0AAG5DPG7"/>
<evidence type="ECO:0000313" key="3">
    <source>
        <dbReference type="Proteomes" id="UP000075880"/>
    </source>
</evidence>
<evidence type="ECO:0000256" key="1">
    <source>
        <dbReference type="SAM" id="MobiDB-lite"/>
    </source>
</evidence>
<feature type="compositionally biased region" description="Basic and acidic residues" evidence="1">
    <location>
        <begin position="233"/>
        <end position="242"/>
    </location>
</feature>
<accession>A0AAG5DPG7</accession>
<proteinExistence type="predicted"/>